<dbReference type="RefSeq" id="WP_141199854.1">
    <property type="nucleotide sequence ID" value="NZ_CP041186.1"/>
</dbReference>
<evidence type="ECO:0000256" key="1">
    <source>
        <dbReference type="ARBA" id="ARBA00006432"/>
    </source>
</evidence>
<evidence type="ECO:0000313" key="4">
    <source>
        <dbReference type="Proteomes" id="UP000315995"/>
    </source>
</evidence>
<dbReference type="Proteomes" id="UP000315995">
    <property type="component" value="Chromosome"/>
</dbReference>
<keyword evidence="3" id="KW-0436">Ligase</keyword>
<dbReference type="GO" id="GO:0006633">
    <property type="term" value="P:fatty acid biosynthetic process"/>
    <property type="evidence" value="ECO:0007669"/>
    <property type="project" value="TreeGrafter"/>
</dbReference>
<evidence type="ECO:0000313" key="3">
    <source>
        <dbReference type="EMBL" id="QDG53398.1"/>
    </source>
</evidence>
<comment type="similarity">
    <text evidence="1">Belongs to the ATP-dependent AMP-binding enzyme family.</text>
</comment>
<gene>
    <name evidence="3" type="ORF">FIV42_22425</name>
</gene>
<proteinExistence type="inferred from homology"/>
<accession>A0A4Y6PYJ1</accession>
<dbReference type="GO" id="GO:0070566">
    <property type="term" value="F:adenylyltransferase activity"/>
    <property type="evidence" value="ECO:0007669"/>
    <property type="project" value="TreeGrafter"/>
</dbReference>
<organism evidence="3 4">
    <name type="scientific">Persicimonas caeni</name>
    <dbReference type="NCBI Taxonomy" id="2292766"/>
    <lineage>
        <taxon>Bacteria</taxon>
        <taxon>Deltaproteobacteria</taxon>
        <taxon>Bradymonadales</taxon>
        <taxon>Bradymonadaceae</taxon>
        <taxon>Persicimonas</taxon>
    </lineage>
</organism>
<dbReference type="PANTHER" id="PTHR22754">
    <property type="entry name" value="DISCO-INTERACTING PROTEIN 2 DIP2 -RELATED"/>
    <property type="match status" value="1"/>
</dbReference>
<feature type="domain" description="AMP-dependent synthetase/ligase" evidence="2">
    <location>
        <begin position="47"/>
        <end position="431"/>
    </location>
</feature>
<dbReference type="Gene3D" id="3.40.50.12780">
    <property type="entry name" value="N-terminal domain of ligase-like"/>
    <property type="match status" value="1"/>
</dbReference>
<dbReference type="InterPro" id="IPR042099">
    <property type="entry name" value="ANL_N_sf"/>
</dbReference>
<dbReference type="GO" id="GO:0016874">
    <property type="term" value="F:ligase activity"/>
    <property type="evidence" value="ECO:0007669"/>
    <property type="project" value="UniProtKB-KW"/>
</dbReference>
<dbReference type="EMBL" id="CP041186">
    <property type="protein sequence ID" value="QDG53398.1"/>
    <property type="molecule type" value="Genomic_DNA"/>
</dbReference>
<reference evidence="3 4" key="1">
    <citation type="submission" date="2019-06" db="EMBL/GenBank/DDBJ databases">
        <title>Persicimonas caeni gen. nov., sp. nov., a predatory bacterium isolated from solar saltern.</title>
        <authorList>
            <person name="Wang S."/>
        </authorList>
    </citation>
    <scope>NUCLEOTIDE SEQUENCE [LARGE SCALE GENOMIC DNA]</scope>
    <source>
        <strain evidence="3 4">YN101</strain>
    </source>
</reference>
<dbReference type="SUPFAM" id="SSF56801">
    <property type="entry name" value="Acetyl-CoA synthetase-like"/>
    <property type="match status" value="1"/>
</dbReference>
<evidence type="ECO:0000259" key="2">
    <source>
        <dbReference type="Pfam" id="PF00501"/>
    </source>
</evidence>
<keyword evidence="4" id="KW-1185">Reference proteome</keyword>
<dbReference type="OrthoDB" id="6297021at2"/>
<name>A0A4Y6PYJ1_PERCE</name>
<accession>A0A5B8YGA5</accession>
<dbReference type="Gene3D" id="3.30.300.30">
    <property type="match status" value="1"/>
</dbReference>
<dbReference type="Pfam" id="PF00501">
    <property type="entry name" value="AMP-binding"/>
    <property type="match status" value="1"/>
</dbReference>
<dbReference type="AlphaFoldDB" id="A0A4Y6PYJ1"/>
<dbReference type="PANTHER" id="PTHR22754:SF32">
    <property type="entry name" value="DISCO-INTERACTING PROTEIN 2"/>
    <property type="match status" value="1"/>
</dbReference>
<sequence length="628" mass="69017">MLRGNTQKEWGGPASENRRRFATVADVLRGAPEFAGKAGVYIMDARGSQEFRTYTQILENALRVGASLRIQGIGRLERVMLLQSTGFDFMSAFFGAVAIGATPVPYPPPGRQDHANGEPRFMKTAKRLGASAIVADTDIDIAKLSAMGPAGTVSSVHTVPSLLEGMPVGAVVEPHTSLPEIAYIQLTSGATGPMRGVELTHRNILSNTRAIGRALEVREDDIGVSWIPPYNSMGLVGLICFGLYWGIDLVLIHPERFLKRPEEWLAAISRHRGTLSTAPNFAYHYAVRRCQESNLEGLDLSSWRVAMSGAEPVRAQHMDAFVRRFSNYGLRRDVFLPVYGLAEATVGVTFAELNKPFGIDGINRRVLEKEGRAEPLPEEGAKSPAERLHLVSVGKPLEEIDVKIVGDDGQELDDRHCGEICVRGPNVMKGYTADKPSRRVDSPGCTRLQGEWLMTGDLGYIAEGELYVLGRVCDAIETARERLVFPEEIELFVNSVDGIRAGSAVAFSVTASADAEGAEPNLLVIAYELQAGTEASDVERAVKSLIRKHLSIDPHALVALSPGSVPKTHSGKVRRFLARRLYLEDRLERRQRTAGELEGVRRFVQRAQTEASRLRNTFLQRLDNWLSK</sequence>
<dbReference type="InterPro" id="IPR000873">
    <property type="entry name" value="AMP-dep_synth/lig_dom"/>
</dbReference>
<dbReference type="GO" id="GO:0005886">
    <property type="term" value="C:plasma membrane"/>
    <property type="evidence" value="ECO:0007669"/>
    <property type="project" value="TreeGrafter"/>
</dbReference>
<protein>
    <submittedName>
        <fullName evidence="3">Fatty acyl-AMP ligase</fullName>
    </submittedName>
</protein>
<dbReference type="InterPro" id="IPR045851">
    <property type="entry name" value="AMP-bd_C_sf"/>
</dbReference>